<sequence length="177" mass="20515">MQRPATRSKSKMTSSDLRRDNEILHFSLQDALPQGHIMALNPKFGTLSYLSYESDRLLMIAQEQFTGTEMSVLLPLLEMFPYYCPYEVLYASFYNGSVSEENVEESREKLDQAIEDEQWDQEMRPIRDALSRTRIKLRKFGIDISSILATGYILMVASMPRPIIKPREIEREAIIVL</sequence>
<name>D6TLW3_KTERA</name>
<evidence type="ECO:0000313" key="1">
    <source>
        <dbReference type="EMBL" id="EFH86763.1"/>
    </source>
</evidence>
<keyword evidence="2" id="KW-1185">Reference proteome</keyword>
<evidence type="ECO:0000313" key="2">
    <source>
        <dbReference type="Proteomes" id="UP000004508"/>
    </source>
</evidence>
<organism evidence="1 2">
    <name type="scientific">Ktedonobacter racemifer DSM 44963</name>
    <dbReference type="NCBI Taxonomy" id="485913"/>
    <lineage>
        <taxon>Bacteria</taxon>
        <taxon>Bacillati</taxon>
        <taxon>Chloroflexota</taxon>
        <taxon>Ktedonobacteria</taxon>
        <taxon>Ktedonobacterales</taxon>
        <taxon>Ktedonobacteraceae</taxon>
        <taxon>Ktedonobacter</taxon>
    </lineage>
</organism>
<gene>
    <name evidence="1" type="ORF">Krac_8076</name>
</gene>
<protein>
    <submittedName>
        <fullName evidence="1">Uncharacterized protein</fullName>
    </submittedName>
</protein>
<dbReference type="Proteomes" id="UP000004508">
    <property type="component" value="Unassembled WGS sequence"/>
</dbReference>
<comment type="caution">
    <text evidence="1">The sequence shown here is derived from an EMBL/GenBank/DDBJ whole genome shotgun (WGS) entry which is preliminary data.</text>
</comment>
<dbReference type="AlphaFoldDB" id="D6TLW3"/>
<proteinExistence type="predicted"/>
<dbReference type="RefSeq" id="WP_007911342.1">
    <property type="nucleotide sequence ID" value="NZ_ADVG01000002.1"/>
</dbReference>
<reference evidence="1 2" key="1">
    <citation type="journal article" date="2011" name="Stand. Genomic Sci.">
        <title>Non-contiguous finished genome sequence and contextual data of the filamentous soil bacterium Ktedonobacter racemifer type strain (SOSP1-21).</title>
        <authorList>
            <person name="Chang Y.J."/>
            <person name="Land M."/>
            <person name="Hauser L."/>
            <person name="Chertkov O."/>
            <person name="Del Rio T.G."/>
            <person name="Nolan M."/>
            <person name="Copeland A."/>
            <person name="Tice H."/>
            <person name="Cheng J.F."/>
            <person name="Lucas S."/>
            <person name="Han C."/>
            <person name="Goodwin L."/>
            <person name="Pitluck S."/>
            <person name="Ivanova N."/>
            <person name="Ovchinikova G."/>
            <person name="Pati A."/>
            <person name="Chen A."/>
            <person name="Palaniappan K."/>
            <person name="Mavromatis K."/>
            <person name="Liolios K."/>
            <person name="Brettin T."/>
            <person name="Fiebig A."/>
            <person name="Rohde M."/>
            <person name="Abt B."/>
            <person name="Goker M."/>
            <person name="Detter J.C."/>
            <person name="Woyke T."/>
            <person name="Bristow J."/>
            <person name="Eisen J.A."/>
            <person name="Markowitz V."/>
            <person name="Hugenholtz P."/>
            <person name="Kyrpides N.C."/>
            <person name="Klenk H.P."/>
            <person name="Lapidus A."/>
        </authorList>
    </citation>
    <scope>NUCLEOTIDE SEQUENCE [LARGE SCALE GENOMIC DNA]</scope>
    <source>
        <strain evidence="2">DSM 44963</strain>
    </source>
</reference>
<dbReference type="EMBL" id="ADVG01000002">
    <property type="protein sequence ID" value="EFH86763.1"/>
    <property type="molecule type" value="Genomic_DNA"/>
</dbReference>
<accession>D6TLW3</accession>
<dbReference type="InParanoid" id="D6TLW3"/>